<feature type="domain" description="SGNH hydrolase-type esterase" evidence="1">
    <location>
        <begin position="11"/>
        <end position="196"/>
    </location>
</feature>
<dbReference type="InterPro" id="IPR051532">
    <property type="entry name" value="Ester_Hydrolysis_Enzymes"/>
</dbReference>
<dbReference type="GO" id="GO:0004622">
    <property type="term" value="F:phosphatidylcholine lysophospholipase activity"/>
    <property type="evidence" value="ECO:0007669"/>
    <property type="project" value="TreeGrafter"/>
</dbReference>
<sequence length="207" mass="23572">MKLKQNDVVVFFGDSVTDTCHQVKQDYPYGSGYVNMVDSHINTNYCDLNVRVWNKGINGNRTKDLVARVKEDVLDLHPNMVFILIGVNDAWRSYDQNDPTSVEQFVKNYKTILDAIRAADTTTQIVMMSPFIIPSVEWVLNFKDDLDEKTKVVIDLAKEYQIPLIPLHELMPQYDQKLPGMVSFDGVHPSVVGHALIAQQIIQYLLG</sequence>
<dbReference type="Gene3D" id="3.40.50.1110">
    <property type="entry name" value="SGNH hydrolase"/>
    <property type="match status" value="1"/>
</dbReference>
<dbReference type="Proteomes" id="UP000886893">
    <property type="component" value="Unassembled WGS sequence"/>
</dbReference>
<dbReference type="InterPro" id="IPR036514">
    <property type="entry name" value="SGNH_hydro_sf"/>
</dbReference>
<reference evidence="2" key="2">
    <citation type="journal article" date="2021" name="PeerJ">
        <title>Extensive microbial diversity within the chicken gut microbiome revealed by metagenomics and culture.</title>
        <authorList>
            <person name="Gilroy R."/>
            <person name="Ravi A."/>
            <person name="Getino M."/>
            <person name="Pursley I."/>
            <person name="Horton D.L."/>
            <person name="Alikhan N.F."/>
            <person name="Baker D."/>
            <person name="Gharbi K."/>
            <person name="Hall N."/>
            <person name="Watson M."/>
            <person name="Adriaenssens E.M."/>
            <person name="Foster-Nyarko E."/>
            <person name="Jarju S."/>
            <person name="Secka A."/>
            <person name="Antonio M."/>
            <person name="Oren A."/>
            <person name="Chaudhuri R.R."/>
            <person name="La Ragione R."/>
            <person name="Hildebrand F."/>
            <person name="Pallen M.J."/>
        </authorList>
    </citation>
    <scope>NUCLEOTIDE SEQUENCE</scope>
    <source>
        <strain evidence="2">14508</strain>
    </source>
</reference>
<accession>A0A9D1G995</accession>
<dbReference type="PANTHER" id="PTHR30383:SF5">
    <property type="entry name" value="SGNH HYDROLASE-TYPE ESTERASE DOMAIN-CONTAINING PROTEIN"/>
    <property type="match status" value="1"/>
</dbReference>
<protein>
    <submittedName>
        <fullName evidence="2">SGNH/GDSL hydrolase family protein</fullName>
    </submittedName>
</protein>
<evidence type="ECO:0000313" key="2">
    <source>
        <dbReference type="EMBL" id="HIT17722.1"/>
    </source>
</evidence>
<dbReference type="AlphaFoldDB" id="A0A9D1G995"/>
<evidence type="ECO:0000313" key="3">
    <source>
        <dbReference type="Proteomes" id="UP000886893"/>
    </source>
</evidence>
<dbReference type="SUPFAM" id="SSF52266">
    <property type="entry name" value="SGNH hydrolase"/>
    <property type="match status" value="1"/>
</dbReference>
<dbReference type="PANTHER" id="PTHR30383">
    <property type="entry name" value="THIOESTERASE 1/PROTEASE 1/LYSOPHOSPHOLIPASE L1"/>
    <property type="match status" value="1"/>
</dbReference>
<dbReference type="InterPro" id="IPR013830">
    <property type="entry name" value="SGNH_hydro"/>
</dbReference>
<evidence type="ECO:0000259" key="1">
    <source>
        <dbReference type="Pfam" id="PF13472"/>
    </source>
</evidence>
<dbReference type="Pfam" id="PF13472">
    <property type="entry name" value="Lipase_GDSL_2"/>
    <property type="match status" value="1"/>
</dbReference>
<name>A0A9D1G995_9FIRM</name>
<dbReference type="EMBL" id="DVKI01000158">
    <property type="protein sequence ID" value="HIT17722.1"/>
    <property type="molecule type" value="Genomic_DNA"/>
</dbReference>
<keyword evidence="2" id="KW-0378">Hydrolase</keyword>
<proteinExistence type="predicted"/>
<organism evidence="2 3">
    <name type="scientific">Candidatus Caccosoma faecigallinarum</name>
    <dbReference type="NCBI Taxonomy" id="2840720"/>
    <lineage>
        <taxon>Bacteria</taxon>
        <taxon>Bacillati</taxon>
        <taxon>Bacillota</taxon>
        <taxon>Bacillota incertae sedis</taxon>
        <taxon>Candidatus Caccosoma</taxon>
    </lineage>
</organism>
<dbReference type="CDD" id="cd01834">
    <property type="entry name" value="SGNH_hydrolase_like_2"/>
    <property type="match status" value="1"/>
</dbReference>
<comment type="caution">
    <text evidence="2">The sequence shown here is derived from an EMBL/GenBank/DDBJ whole genome shotgun (WGS) entry which is preliminary data.</text>
</comment>
<gene>
    <name evidence="2" type="ORF">IAD04_05055</name>
</gene>
<reference evidence="2" key="1">
    <citation type="submission" date="2020-10" db="EMBL/GenBank/DDBJ databases">
        <authorList>
            <person name="Gilroy R."/>
        </authorList>
    </citation>
    <scope>NUCLEOTIDE SEQUENCE</scope>
    <source>
        <strain evidence="2">14508</strain>
    </source>
</reference>